<sequence>MASRPNPSLTPAITPPPGLYSQLIDPPNNDLVFIIICVVVICVSTPIVAVRLYTRYKIKPTLGWDDATCFAGWIFMVTLGALAIRNLQWGGGSDLWNVSEAKFAALKESFHITVIIARVGMCCTKVSILLLYLRLLVPQGTKWTPIWWSIWLCFWYNILYAIALVIAEATECAGRTHKAVDEQCINEYALLICASAVNVSSDIMILIIPIAAIWGLHMPSHKKWKISAIFLIGGVAVVSSVVRLGYEIVASKRPNQSIAITTIAVLKLGEQFIGVVVSCMPILPAFYRHVRTTSVVTNTHNAGLSESILGYQRKNKNNNFKDRSKRSTAKDPFPVNSTTNAELTTRGYEELDELEAQPKIYVTKSEWESQQPRTAKVPPLVQHFDPARDIVKDTQVDVSSESRYP</sequence>
<accession>A0A8H3GCX3</accession>
<reference evidence="9" key="1">
    <citation type="submission" date="2021-03" db="EMBL/GenBank/DDBJ databases">
        <authorList>
            <person name="Tagirdzhanova G."/>
        </authorList>
    </citation>
    <scope>NUCLEOTIDE SEQUENCE</scope>
</reference>
<dbReference type="PANTHER" id="PTHR33048:SF158">
    <property type="entry name" value="MEMBRANE PROTEIN PTH11-LIKE, PUTATIVE-RELATED"/>
    <property type="match status" value="1"/>
</dbReference>
<feature type="transmembrane region" description="Helical" evidence="7">
    <location>
        <begin position="226"/>
        <end position="246"/>
    </location>
</feature>
<name>A0A8H3GCX3_9LECA</name>
<comment type="caution">
    <text evidence="9">The sequence shown here is derived from an EMBL/GenBank/DDBJ whole genome shotgun (WGS) entry which is preliminary data.</text>
</comment>
<evidence type="ECO:0000256" key="6">
    <source>
        <dbReference type="SAM" id="MobiDB-lite"/>
    </source>
</evidence>
<comment type="subcellular location">
    <subcellularLocation>
        <location evidence="1">Membrane</location>
        <topology evidence="1">Multi-pass membrane protein</topology>
    </subcellularLocation>
</comment>
<evidence type="ECO:0000313" key="9">
    <source>
        <dbReference type="EMBL" id="CAF9937881.1"/>
    </source>
</evidence>
<feature type="transmembrane region" description="Helical" evidence="7">
    <location>
        <begin position="188"/>
        <end position="214"/>
    </location>
</feature>
<keyword evidence="4 7" id="KW-0472">Membrane</keyword>
<feature type="region of interest" description="Disordered" evidence="6">
    <location>
        <begin position="316"/>
        <end position="339"/>
    </location>
</feature>
<feature type="region of interest" description="Disordered" evidence="6">
    <location>
        <begin position="365"/>
        <end position="405"/>
    </location>
</feature>
<evidence type="ECO:0000313" key="10">
    <source>
        <dbReference type="Proteomes" id="UP000664521"/>
    </source>
</evidence>
<gene>
    <name evidence="9" type="ORF">HETSPECPRED_000692</name>
</gene>
<evidence type="ECO:0000259" key="8">
    <source>
        <dbReference type="Pfam" id="PF20684"/>
    </source>
</evidence>
<feature type="transmembrane region" description="Helical" evidence="7">
    <location>
        <begin position="31"/>
        <end position="50"/>
    </location>
</feature>
<dbReference type="PANTHER" id="PTHR33048">
    <property type="entry name" value="PTH11-LIKE INTEGRAL MEMBRANE PROTEIN (AFU_ORTHOLOGUE AFUA_5G11245)"/>
    <property type="match status" value="1"/>
</dbReference>
<feature type="transmembrane region" description="Helical" evidence="7">
    <location>
        <begin position="109"/>
        <end position="133"/>
    </location>
</feature>
<dbReference type="GO" id="GO:0016020">
    <property type="term" value="C:membrane"/>
    <property type="evidence" value="ECO:0007669"/>
    <property type="project" value="UniProtKB-SubCell"/>
</dbReference>
<dbReference type="InterPro" id="IPR052337">
    <property type="entry name" value="SAT4-like"/>
</dbReference>
<dbReference type="Pfam" id="PF20684">
    <property type="entry name" value="Fung_rhodopsin"/>
    <property type="match status" value="1"/>
</dbReference>
<evidence type="ECO:0000256" key="4">
    <source>
        <dbReference type="ARBA" id="ARBA00023136"/>
    </source>
</evidence>
<dbReference type="Proteomes" id="UP000664521">
    <property type="component" value="Unassembled WGS sequence"/>
</dbReference>
<evidence type="ECO:0000256" key="2">
    <source>
        <dbReference type="ARBA" id="ARBA00022692"/>
    </source>
</evidence>
<dbReference type="EMBL" id="CAJPDS010000106">
    <property type="protein sequence ID" value="CAF9937881.1"/>
    <property type="molecule type" value="Genomic_DNA"/>
</dbReference>
<dbReference type="AlphaFoldDB" id="A0A8H3GCX3"/>
<protein>
    <recommendedName>
        <fullName evidence="8">Rhodopsin domain-containing protein</fullName>
    </recommendedName>
</protein>
<dbReference type="OrthoDB" id="5342292at2759"/>
<evidence type="ECO:0000256" key="5">
    <source>
        <dbReference type="ARBA" id="ARBA00038359"/>
    </source>
</evidence>
<feature type="compositionally biased region" description="Polar residues" evidence="6">
    <location>
        <begin position="396"/>
        <end position="405"/>
    </location>
</feature>
<evidence type="ECO:0000256" key="1">
    <source>
        <dbReference type="ARBA" id="ARBA00004141"/>
    </source>
</evidence>
<dbReference type="InterPro" id="IPR049326">
    <property type="entry name" value="Rhodopsin_dom_fungi"/>
</dbReference>
<evidence type="ECO:0000256" key="3">
    <source>
        <dbReference type="ARBA" id="ARBA00022989"/>
    </source>
</evidence>
<keyword evidence="2 7" id="KW-0812">Transmembrane</keyword>
<keyword evidence="10" id="KW-1185">Reference proteome</keyword>
<feature type="domain" description="Rhodopsin" evidence="8">
    <location>
        <begin position="50"/>
        <end position="286"/>
    </location>
</feature>
<feature type="transmembrane region" description="Helical" evidence="7">
    <location>
        <begin position="145"/>
        <end position="168"/>
    </location>
</feature>
<keyword evidence="3 7" id="KW-1133">Transmembrane helix</keyword>
<feature type="compositionally biased region" description="Basic and acidic residues" evidence="6">
    <location>
        <begin position="385"/>
        <end position="395"/>
    </location>
</feature>
<evidence type="ECO:0000256" key="7">
    <source>
        <dbReference type="SAM" id="Phobius"/>
    </source>
</evidence>
<comment type="similarity">
    <text evidence="5">Belongs to the SAT4 family.</text>
</comment>
<organism evidence="9 10">
    <name type="scientific">Heterodermia speciosa</name>
    <dbReference type="NCBI Taxonomy" id="116794"/>
    <lineage>
        <taxon>Eukaryota</taxon>
        <taxon>Fungi</taxon>
        <taxon>Dikarya</taxon>
        <taxon>Ascomycota</taxon>
        <taxon>Pezizomycotina</taxon>
        <taxon>Lecanoromycetes</taxon>
        <taxon>OSLEUM clade</taxon>
        <taxon>Lecanoromycetidae</taxon>
        <taxon>Caliciales</taxon>
        <taxon>Physciaceae</taxon>
        <taxon>Heterodermia</taxon>
    </lineage>
</organism>
<proteinExistence type="inferred from homology"/>